<accession>A0A5B8YLQ3</accession>
<proteinExistence type="predicted"/>
<evidence type="ECO:0000313" key="1">
    <source>
        <dbReference type="EMBL" id="QED38481.1"/>
    </source>
</evidence>
<sequence>MRDIDLIMCEAELKKRWEIPYIWGRKQQDEWDKLSGFIYEIKKWEVLLEKVEEVSISKKINRQEFLNYCSNRWYNFMSAMALEKIFSDHPGVVAAHNEKNRLIDFYINGIGFDLKTSVFPANFKPGLITAQSKPEELIKWLYENQSSQQRKHLENRLFLIVYAKNGEHWKLKAELTWLAELVKNYVRGFQSKNLIELELQQGEITFSDIIWAVK</sequence>
<dbReference type="OrthoDB" id="378656at2"/>
<dbReference type="REBASE" id="364486">
    <property type="entry name" value="Asp28998ORF12500P"/>
</dbReference>
<dbReference type="AlphaFoldDB" id="A0A5B8YLQ3"/>
<evidence type="ECO:0000313" key="2">
    <source>
        <dbReference type="Proteomes" id="UP000321954"/>
    </source>
</evidence>
<gene>
    <name evidence="1" type="ORF">FK178_12495</name>
</gene>
<dbReference type="EMBL" id="CP042476">
    <property type="protein sequence ID" value="QED38481.1"/>
    <property type="molecule type" value="Genomic_DNA"/>
</dbReference>
<name>A0A5B8YLQ3_9FLAO</name>
<dbReference type="Proteomes" id="UP000321954">
    <property type="component" value="Chromosome"/>
</dbReference>
<organism evidence="1 2">
    <name type="scientific">Antarcticibacterium arcticum</name>
    <dbReference type="NCBI Taxonomy" id="2585771"/>
    <lineage>
        <taxon>Bacteria</taxon>
        <taxon>Pseudomonadati</taxon>
        <taxon>Bacteroidota</taxon>
        <taxon>Flavobacteriia</taxon>
        <taxon>Flavobacteriales</taxon>
        <taxon>Flavobacteriaceae</taxon>
        <taxon>Antarcticibacterium</taxon>
    </lineage>
</organism>
<reference evidence="1 2" key="1">
    <citation type="submission" date="2019-08" db="EMBL/GenBank/DDBJ databases">
        <title>Antarcticibacterium arcticum sp. nov., a bacterium isolated from marine sediment of the Canadian Beaufort Sea.</title>
        <authorList>
            <person name="Lee Y.M."/>
            <person name="Baek K."/>
            <person name="Lee D.-H."/>
            <person name="Shin S.C."/>
            <person name="Jin Y.K."/>
            <person name="Park Y."/>
        </authorList>
    </citation>
    <scope>NUCLEOTIDE SEQUENCE [LARGE SCALE GENOMIC DNA]</scope>
    <source>
        <strain evidence="1 2">PAMC 28998</strain>
    </source>
</reference>
<protein>
    <submittedName>
        <fullName evidence="1">Uncharacterized protein</fullName>
    </submittedName>
</protein>
<keyword evidence="2" id="KW-1185">Reference proteome</keyword>
<dbReference type="KEGG" id="anp:FK178_12495"/>